<evidence type="ECO:0000256" key="1">
    <source>
        <dbReference type="SAM" id="Phobius"/>
    </source>
</evidence>
<name>A0A370PSH4_ASPPH</name>
<gene>
    <name evidence="2" type="ORF">M752DRAFT_132643</name>
</gene>
<proteinExistence type="predicted"/>
<dbReference type="AlphaFoldDB" id="A0A370PSH4"/>
<keyword evidence="1" id="KW-0472">Membrane</keyword>
<feature type="transmembrane region" description="Helical" evidence="1">
    <location>
        <begin position="53"/>
        <end position="74"/>
    </location>
</feature>
<evidence type="ECO:0000313" key="2">
    <source>
        <dbReference type="EMBL" id="RDK45122.1"/>
    </source>
</evidence>
<sequence length="104" mass="12102">MHASIFPPFFWRIYCNLATSSPHSSYSHLYFFWLNSRGGSELLYVFTHPASSITTTLFVYLFHLGVFMVTVPFYSREYPFSLILFSPGLHLLFRKGRGALCIDY</sequence>
<dbReference type="EMBL" id="KZ851848">
    <property type="protein sequence ID" value="RDK45122.1"/>
    <property type="molecule type" value="Genomic_DNA"/>
</dbReference>
<keyword evidence="3" id="KW-1185">Reference proteome</keyword>
<reference evidence="2 3" key="1">
    <citation type="submission" date="2018-07" db="EMBL/GenBank/DDBJ databases">
        <title>Section-level genome sequencing of Aspergillus section Nigri to investigate inter- and intra-species variation.</title>
        <authorList>
            <consortium name="DOE Joint Genome Institute"/>
            <person name="Vesth T.C."/>
            <person name="Nybo J.L."/>
            <person name="Theobald S."/>
            <person name="Frisvad J.C."/>
            <person name="Larsen T.O."/>
            <person name="Nielsen K.F."/>
            <person name="Hoof J.B."/>
            <person name="Brandl J."/>
            <person name="Salamov A."/>
            <person name="Riley R."/>
            <person name="Gladden J.M."/>
            <person name="Phatale P."/>
            <person name="Nielsen M.T."/>
            <person name="Lyhne E.K."/>
            <person name="Kogle M.E."/>
            <person name="Strasser K."/>
            <person name="McDonnell E."/>
            <person name="Barry K."/>
            <person name="Clum A."/>
            <person name="Chen C."/>
            <person name="Nolan M."/>
            <person name="Sandor L."/>
            <person name="Kuo A."/>
            <person name="Lipzen A."/>
            <person name="Hainaut M."/>
            <person name="Drula E."/>
            <person name="Tsang A."/>
            <person name="Magnuson J.K."/>
            <person name="Henrissat B."/>
            <person name="Wiebenga A."/>
            <person name="Simmons B.A."/>
            <person name="Makela M.R."/>
            <person name="De vries R.P."/>
            <person name="Grigoriev I.V."/>
            <person name="Mortensen U.H."/>
            <person name="Baker S.E."/>
            <person name="Andersen M.R."/>
        </authorList>
    </citation>
    <scope>NUCLEOTIDE SEQUENCE [LARGE SCALE GENOMIC DNA]</scope>
    <source>
        <strain evidence="2 3">ATCC 13157</strain>
    </source>
</reference>
<protein>
    <submittedName>
        <fullName evidence="2">Uncharacterized protein</fullName>
    </submittedName>
</protein>
<evidence type="ECO:0000313" key="3">
    <source>
        <dbReference type="Proteomes" id="UP000254937"/>
    </source>
</evidence>
<organism evidence="2 3">
    <name type="scientific">Aspergillus phoenicis ATCC 13157</name>
    <dbReference type="NCBI Taxonomy" id="1353007"/>
    <lineage>
        <taxon>Eukaryota</taxon>
        <taxon>Fungi</taxon>
        <taxon>Dikarya</taxon>
        <taxon>Ascomycota</taxon>
        <taxon>Pezizomycotina</taxon>
        <taxon>Eurotiomycetes</taxon>
        <taxon>Eurotiomycetidae</taxon>
        <taxon>Eurotiales</taxon>
        <taxon>Aspergillaceae</taxon>
        <taxon>Aspergillus</taxon>
    </lineage>
</organism>
<dbReference type="Proteomes" id="UP000254937">
    <property type="component" value="Unassembled WGS sequence"/>
</dbReference>
<keyword evidence="1" id="KW-0812">Transmembrane</keyword>
<keyword evidence="1" id="KW-1133">Transmembrane helix</keyword>
<accession>A0A370PSH4</accession>